<evidence type="ECO:0000313" key="1">
    <source>
        <dbReference type="EMBL" id="MBU5483208.1"/>
    </source>
</evidence>
<keyword evidence="2" id="KW-1185">Reference proteome</keyword>
<organism evidence="1 2">
    <name type="scientific">Clostridium mobile</name>
    <dbReference type="NCBI Taxonomy" id="2841512"/>
    <lineage>
        <taxon>Bacteria</taxon>
        <taxon>Bacillati</taxon>
        <taxon>Bacillota</taxon>
        <taxon>Clostridia</taxon>
        <taxon>Eubacteriales</taxon>
        <taxon>Clostridiaceae</taxon>
        <taxon>Clostridium</taxon>
    </lineage>
</organism>
<dbReference type="EMBL" id="JAHLQF010000001">
    <property type="protein sequence ID" value="MBU5483208.1"/>
    <property type="molecule type" value="Genomic_DNA"/>
</dbReference>
<comment type="caution">
    <text evidence="1">The sequence shown here is derived from an EMBL/GenBank/DDBJ whole genome shotgun (WGS) entry which is preliminary data.</text>
</comment>
<accession>A0ABS6EDU0</accession>
<evidence type="ECO:0000313" key="2">
    <source>
        <dbReference type="Proteomes" id="UP000726170"/>
    </source>
</evidence>
<name>A0ABS6EDU0_9CLOT</name>
<reference evidence="1 2" key="1">
    <citation type="submission" date="2021-06" db="EMBL/GenBank/DDBJ databases">
        <authorList>
            <person name="Sun Q."/>
            <person name="Li D."/>
        </authorList>
    </citation>
    <scope>NUCLEOTIDE SEQUENCE [LARGE SCALE GENOMIC DNA]</scope>
    <source>
        <strain evidence="1 2">MSJ-11</strain>
    </source>
</reference>
<dbReference type="Pfam" id="PF01475">
    <property type="entry name" value="FUR"/>
    <property type="match status" value="1"/>
</dbReference>
<gene>
    <name evidence="1" type="ORF">KQI86_02640</name>
</gene>
<sequence>MKNISSKEVKYIKNKFTEEGYKLTKQREIILNNIIKNKFKHLSVKDVYEAVKVAMPRIGISTVYRTMILLKELNFLCEIDFGDGCTKYEIVSLDSKGYHPHLICSSCKRIIEIKSDFLDELEYAIEQGNKFKIKTYNIIFYGLCSKCNVFKNKGGNNIE</sequence>
<dbReference type="RefSeq" id="WP_216437605.1">
    <property type="nucleotide sequence ID" value="NZ_JAHLQF010000001.1"/>
</dbReference>
<proteinExistence type="predicted"/>
<dbReference type="InterPro" id="IPR002481">
    <property type="entry name" value="FUR"/>
</dbReference>
<dbReference type="PANTHER" id="PTHR33202">
    <property type="entry name" value="ZINC UPTAKE REGULATION PROTEIN"/>
    <property type="match status" value="1"/>
</dbReference>
<dbReference type="CDD" id="cd07153">
    <property type="entry name" value="Fur_like"/>
    <property type="match status" value="1"/>
</dbReference>
<dbReference type="PANTHER" id="PTHR33202:SF7">
    <property type="entry name" value="FERRIC UPTAKE REGULATION PROTEIN"/>
    <property type="match status" value="1"/>
</dbReference>
<protein>
    <submittedName>
        <fullName evidence="1">Transcriptional repressor</fullName>
    </submittedName>
</protein>
<dbReference type="Proteomes" id="UP000726170">
    <property type="component" value="Unassembled WGS sequence"/>
</dbReference>